<dbReference type="OrthoDB" id="8678477at2"/>
<organism evidence="2 3">
    <name type="scientific">Rubrivivax rivuli</name>
    <dbReference type="NCBI Taxonomy" id="1862385"/>
    <lineage>
        <taxon>Bacteria</taxon>
        <taxon>Pseudomonadati</taxon>
        <taxon>Pseudomonadota</taxon>
        <taxon>Betaproteobacteria</taxon>
        <taxon>Burkholderiales</taxon>
        <taxon>Sphaerotilaceae</taxon>
        <taxon>Rubrivivax</taxon>
    </lineage>
</organism>
<dbReference type="PIRSF" id="PIRSF017082">
    <property type="entry name" value="YflP"/>
    <property type="match status" value="1"/>
</dbReference>
<dbReference type="PANTHER" id="PTHR42928">
    <property type="entry name" value="TRICARBOXYLATE-BINDING PROTEIN"/>
    <property type="match status" value="1"/>
</dbReference>
<reference evidence="2 3" key="1">
    <citation type="submission" date="2019-01" db="EMBL/GenBank/DDBJ databases">
        <authorList>
            <person name="Chen W.-M."/>
        </authorList>
    </citation>
    <scope>NUCLEOTIDE SEQUENCE [LARGE SCALE GENOMIC DNA]</scope>
    <source>
        <strain evidence="2 3">KYPY4</strain>
    </source>
</reference>
<dbReference type="CDD" id="cd07012">
    <property type="entry name" value="PBP2_Bug_TTT"/>
    <property type="match status" value="1"/>
</dbReference>
<name>A0A437RM12_9BURK</name>
<dbReference type="AlphaFoldDB" id="A0A437RM12"/>
<proteinExistence type="inferred from homology"/>
<keyword evidence="3" id="KW-1185">Reference proteome</keyword>
<dbReference type="Proteomes" id="UP000285575">
    <property type="component" value="Unassembled WGS sequence"/>
</dbReference>
<dbReference type="InterPro" id="IPR005064">
    <property type="entry name" value="BUG"/>
</dbReference>
<dbReference type="Gene3D" id="3.40.190.10">
    <property type="entry name" value="Periplasmic binding protein-like II"/>
    <property type="match status" value="1"/>
</dbReference>
<protein>
    <submittedName>
        <fullName evidence="2">Tripartite tricarboxylate transporter substrate binding protein</fullName>
    </submittedName>
</protein>
<comment type="similarity">
    <text evidence="1">Belongs to the UPF0065 (bug) family.</text>
</comment>
<evidence type="ECO:0000313" key="2">
    <source>
        <dbReference type="EMBL" id="RVU47841.1"/>
    </source>
</evidence>
<evidence type="ECO:0000256" key="1">
    <source>
        <dbReference type="ARBA" id="ARBA00006987"/>
    </source>
</evidence>
<gene>
    <name evidence="2" type="ORF">EOE66_07815</name>
</gene>
<dbReference type="Pfam" id="PF03401">
    <property type="entry name" value="TctC"/>
    <property type="match status" value="1"/>
</dbReference>
<comment type="caution">
    <text evidence="2">The sequence shown here is derived from an EMBL/GenBank/DDBJ whole genome shotgun (WGS) entry which is preliminary data.</text>
</comment>
<dbReference type="EMBL" id="SACR01000002">
    <property type="protein sequence ID" value="RVU47841.1"/>
    <property type="molecule type" value="Genomic_DNA"/>
</dbReference>
<dbReference type="SUPFAM" id="SSF53850">
    <property type="entry name" value="Periplasmic binding protein-like II"/>
    <property type="match status" value="1"/>
</dbReference>
<dbReference type="PANTHER" id="PTHR42928:SF5">
    <property type="entry name" value="BLR1237 PROTEIN"/>
    <property type="match status" value="1"/>
</dbReference>
<sequence length="317" mass="32765">MCLPVVLSLSSPAWSQAAAYPDRAPRLVVGFPPGTGPDVVARTVGQRLGELLKQSVVIDNRAGAGGQIAAQAVAKSAADGYTLLLGEVGSIAIAPAAYGKLPYQPARELAPIAELVRSDFVLVVPPASPARDLKGLLDSARAAPAGVNFATFGAGTPGHFGAVVLAEQAGFKVEPVHYRATGDALTALIAGDVQAAFVSTALAVPQIKAGKLRALATTAGTRAPQLPEVPTFAEAGWPRIDFTAWFMLFAPADAPPAVLDTLSRQAVAAMQTPELRQKLQDAGFTLVGGGRAEAEKRVRSETERWAAIVKATGFKGD</sequence>
<dbReference type="Gene3D" id="3.40.190.150">
    <property type="entry name" value="Bordetella uptake gene, domain 1"/>
    <property type="match status" value="1"/>
</dbReference>
<evidence type="ECO:0000313" key="3">
    <source>
        <dbReference type="Proteomes" id="UP000285575"/>
    </source>
</evidence>
<accession>A0A437RM12</accession>
<dbReference type="InterPro" id="IPR042100">
    <property type="entry name" value="Bug_dom1"/>
</dbReference>